<organism evidence="1 2">
    <name type="scientific">Trichonephila inaurata madagascariensis</name>
    <dbReference type="NCBI Taxonomy" id="2747483"/>
    <lineage>
        <taxon>Eukaryota</taxon>
        <taxon>Metazoa</taxon>
        <taxon>Ecdysozoa</taxon>
        <taxon>Arthropoda</taxon>
        <taxon>Chelicerata</taxon>
        <taxon>Arachnida</taxon>
        <taxon>Araneae</taxon>
        <taxon>Araneomorphae</taxon>
        <taxon>Entelegynae</taxon>
        <taxon>Araneoidea</taxon>
        <taxon>Nephilidae</taxon>
        <taxon>Trichonephila</taxon>
        <taxon>Trichonephila inaurata</taxon>
    </lineage>
</organism>
<keyword evidence="2" id="KW-1185">Reference proteome</keyword>
<protein>
    <submittedName>
        <fullName evidence="1">Uncharacterized protein</fullName>
    </submittedName>
</protein>
<evidence type="ECO:0000313" key="1">
    <source>
        <dbReference type="EMBL" id="GFY68236.1"/>
    </source>
</evidence>
<dbReference type="Proteomes" id="UP000886998">
    <property type="component" value="Unassembled WGS sequence"/>
</dbReference>
<sequence length="107" mass="12137">MLTCVRLHLGYRRGQISHMWLSEPSKMQDMGHHQFLRDAITDGASLHFDVIIRNDINHSFPGRGSQSTCAPRPSDLTPLGLIAWGHKNSLVYRTKVTSLHQLHARIV</sequence>
<accession>A0A8X6YBU0</accession>
<reference evidence="1" key="1">
    <citation type="submission" date="2020-08" db="EMBL/GenBank/DDBJ databases">
        <title>Multicomponent nature underlies the extraordinary mechanical properties of spider dragline silk.</title>
        <authorList>
            <person name="Kono N."/>
            <person name="Nakamura H."/>
            <person name="Mori M."/>
            <person name="Yoshida Y."/>
            <person name="Ohtoshi R."/>
            <person name="Malay A.D."/>
            <person name="Moran D.A.P."/>
            <person name="Tomita M."/>
            <person name="Numata K."/>
            <person name="Arakawa K."/>
        </authorList>
    </citation>
    <scope>NUCLEOTIDE SEQUENCE</scope>
</reference>
<proteinExistence type="predicted"/>
<name>A0A8X6YBU0_9ARAC</name>
<gene>
    <name evidence="1" type="ORF">TNIN_45141</name>
</gene>
<evidence type="ECO:0000313" key="2">
    <source>
        <dbReference type="Proteomes" id="UP000886998"/>
    </source>
</evidence>
<comment type="caution">
    <text evidence="1">The sequence shown here is derived from an EMBL/GenBank/DDBJ whole genome shotgun (WGS) entry which is preliminary data.</text>
</comment>
<dbReference type="EMBL" id="BMAV01016953">
    <property type="protein sequence ID" value="GFY68236.1"/>
    <property type="molecule type" value="Genomic_DNA"/>
</dbReference>
<dbReference type="OrthoDB" id="10644844at2759"/>
<dbReference type="AlphaFoldDB" id="A0A8X6YBU0"/>